<comment type="similarity">
    <text evidence="2">Belongs to the ParB family.</text>
</comment>
<organism evidence="6 7">
    <name type="scientific">Anaerosporomusa subterranea</name>
    <dbReference type="NCBI Taxonomy" id="1794912"/>
    <lineage>
        <taxon>Bacteria</taxon>
        <taxon>Bacillati</taxon>
        <taxon>Bacillota</taxon>
        <taxon>Negativicutes</taxon>
        <taxon>Acetonemataceae</taxon>
        <taxon>Anaerosporomusa</taxon>
    </lineage>
</organism>
<dbReference type="GO" id="GO:0005694">
    <property type="term" value="C:chromosome"/>
    <property type="evidence" value="ECO:0007669"/>
    <property type="project" value="TreeGrafter"/>
</dbReference>
<comment type="subcellular location">
    <subcellularLocation>
        <location evidence="1">Cytoplasm</location>
        <location evidence="1">Nucleoid</location>
    </subcellularLocation>
</comment>
<dbReference type="STRING" id="1794912.AXX12_10965"/>
<accession>A0A154BP58</accession>
<dbReference type="InterPro" id="IPR050336">
    <property type="entry name" value="Chromosome_partition/occlusion"/>
</dbReference>
<dbReference type="NCBIfam" id="TIGR00180">
    <property type="entry name" value="parB_part"/>
    <property type="match status" value="1"/>
</dbReference>
<comment type="caution">
    <text evidence="6">The sequence shown here is derived from an EMBL/GenBank/DDBJ whole genome shotgun (WGS) entry which is preliminary data.</text>
</comment>
<evidence type="ECO:0000256" key="2">
    <source>
        <dbReference type="ARBA" id="ARBA00006295"/>
    </source>
</evidence>
<dbReference type="InterPro" id="IPR041468">
    <property type="entry name" value="HTH_ParB/Spo0J"/>
</dbReference>
<dbReference type="CDD" id="cd00093">
    <property type="entry name" value="HTH_XRE"/>
    <property type="match status" value="1"/>
</dbReference>
<name>A0A154BP58_ANASB</name>
<dbReference type="InterPro" id="IPR036086">
    <property type="entry name" value="ParB/Sulfiredoxin_sf"/>
</dbReference>
<evidence type="ECO:0000256" key="1">
    <source>
        <dbReference type="ARBA" id="ARBA00004453"/>
    </source>
</evidence>
<dbReference type="Gene3D" id="3.90.1530.30">
    <property type="match status" value="1"/>
</dbReference>
<keyword evidence="7" id="KW-1185">Reference proteome</keyword>
<dbReference type="RefSeq" id="WP_066243394.1">
    <property type="nucleotide sequence ID" value="NZ_LSGP01000020.1"/>
</dbReference>
<dbReference type="OrthoDB" id="9802051at2"/>
<dbReference type="Gene3D" id="1.10.10.2830">
    <property type="match status" value="1"/>
</dbReference>
<evidence type="ECO:0000313" key="6">
    <source>
        <dbReference type="EMBL" id="KYZ75722.1"/>
    </source>
</evidence>
<dbReference type="InterPro" id="IPR001387">
    <property type="entry name" value="Cro/C1-type_HTH"/>
</dbReference>
<dbReference type="AlphaFoldDB" id="A0A154BP58"/>
<evidence type="ECO:0000313" key="7">
    <source>
        <dbReference type="Proteomes" id="UP000076268"/>
    </source>
</evidence>
<sequence length="299" mass="33722">MTAKRGLGKGLGAFFASADTVTEHDETLEVVIKLIKPNPFQPRRVFDQEALDELARSIRQYGVIQPIIVRRSPEGYDLVAGERRWRASQLAGLSVIPAVVRDYTDSEMTEIALIENLQRKDLNALEEAAAFQQLMTEFGLTQEEVARKIGRSRSMVANMLRLLNLQPEVQEYVSRGTLSMGQARPLLAVEDPAIQCEAARMIIEEDLNARDAEELVKRLCSKKEKKAKSPVSDQREFFITEMEDKFKLALGTQVRIKPGKMKSKIEIDFYNSEDLERILECLSAQQQVAATKLRGPIVV</sequence>
<feature type="domain" description="HTH cro/C1-type" evidence="5">
    <location>
        <begin position="131"/>
        <end position="161"/>
    </location>
</feature>
<dbReference type="EMBL" id="LSGP01000020">
    <property type="protein sequence ID" value="KYZ75722.1"/>
    <property type="molecule type" value="Genomic_DNA"/>
</dbReference>
<dbReference type="InterPro" id="IPR004437">
    <property type="entry name" value="ParB/RepB/Spo0J"/>
</dbReference>
<dbReference type="FunFam" id="1.10.10.2830:FF:000001">
    <property type="entry name" value="Chromosome partitioning protein ParB"/>
    <property type="match status" value="1"/>
</dbReference>
<evidence type="ECO:0000256" key="3">
    <source>
        <dbReference type="ARBA" id="ARBA00022829"/>
    </source>
</evidence>
<dbReference type="InterPro" id="IPR003115">
    <property type="entry name" value="ParB_N"/>
</dbReference>
<dbReference type="GO" id="GO:0007059">
    <property type="term" value="P:chromosome segregation"/>
    <property type="evidence" value="ECO:0007669"/>
    <property type="project" value="UniProtKB-KW"/>
</dbReference>
<evidence type="ECO:0000256" key="4">
    <source>
        <dbReference type="ARBA" id="ARBA00023125"/>
    </source>
</evidence>
<dbReference type="SUPFAM" id="SSF110849">
    <property type="entry name" value="ParB/Sulfiredoxin"/>
    <property type="match status" value="1"/>
</dbReference>
<reference evidence="6 7" key="1">
    <citation type="submission" date="2016-02" db="EMBL/GenBank/DDBJ databases">
        <title>Anaerosporomusa subterraneum gen. nov., sp. nov., a spore-forming obligate anaerobe isolated from saprolite.</title>
        <authorList>
            <person name="Choi J.K."/>
            <person name="Shah M."/>
            <person name="Yee N."/>
        </authorList>
    </citation>
    <scope>NUCLEOTIDE SEQUENCE [LARGE SCALE GENOMIC DNA]</scope>
    <source>
        <strain evidence="6 7">RU4</strain>
    </source>
</reference>
<evidence type="ECO:0000259" key="5">
    <source>
        <dbReference type="PROSITE" id="PS50943"/>
    </source>
</evidence>
<keyword evidence="3" id="KW-0159">Chromosome partition</keyword>
<dbReference type="PROSITE" id="PS50943">
    <property type="entry name" value="HTH_CROC1"/>
    <property type="match status" value="1"/>
</dbReference>
<dbReference type="PANTHER" id="PTHR33375">
    <property type="entry name" value="CHROMOSOME-PARTITIONING PROTEIN PARB-RELATED"/>
    <property type="match status" value="1"/>
</dbReference>
<dbReference type="PANTHER" id="PTHR33375:SF1">
    <property type="entry name" value="CHROMOSOME-PARTITIONING PROTEIN PARB-RELATED"/>
    <property type="match status" value="1"/>
</dbReference>
<dbReference type="FunFam" id="3.90.1530.30:FF:000001">
    <property type="entry name" value="Chromosome partitioning protein ParB"/>
    <property type="match status" value="1"/>
</dbReference>
<dbReference type="GO" id="GO:0009295">
    <property type="term" value="C:nucleoid"/>
    <property type="evidence" value="ECO:0007669"/>
    <property type="project" value="UniProtKB-SubCell"/>
</dbReference>
<dbReference type="CDD" id="cd16393">
    <property type="entry name" value="SPO0J_N"/>
    <property type="match status" value="1"/>
</dbReference>
<dbReference type="SUPFAM" id="SSF109709">
    <property type="entry name" value="KorB DNA-binding domain-like"/>
    <property type="match status" value="1"/>
</dbReference>
<dbReference type="Pfam" id="PF17762">
    <property type="entry name" value="HTH_ParB"/>
    <property type="match status" value="1"/>
</dbReference>
<gene>
    <name evidence="6" type="ORF">AXX12_10965</name>
</gene>
<dbReference type="GO" id="GO:0045881">
    <property type="term" value="P:positive regulation of sporulation resulting in formation of a cellular spore"/>
    <property type="evidence" value="ECO:0007669"/>
    <property type="project" value="TreeGrafter"/>
</dbReference>
<dbReference type="Proteomes" id="UP000076268">
    <property type="component" value="Unassembled WGS sequence"/>
</dbReference>
<dbReference type="SMART" id="SM00470">
    <property type="entry name" value="ParB"/>
    <property type="match status" value="1"/>
</dbReference>
<dbReference type="GO" id="GO:0003677">
    <property type="term" value="F:DNA binding"/>
    <property type="evidence" value="ECO:0007669"/>
    <property type="project" value="UniProtKB-KW"/>
</dbReference>
<keyword evidence="4" id="KW-0238">DNA-binding</keyword>
<proteinExistence type="inferred from homology"/>
<dbReference type="Pfam" id="PF02195">
    <property type="entry name" value="ParB_N"/>
    <property type="match status" value="1"/>
</dbReference>
<protein>
    <submittedName>
        <fullName evidence="6">Chromosome partitioning protein ParB</fullName>
    </submittedName>
</protein>